<evidence type="ECO:0000313" key="1">
    <source>
        <dbReference type="EMBL" id="KAK6628720.1"/>
    </source>
</evidence>
<dbReference type="Proteomes" id="UP001372834">
    <property type="component" value="Unassembled WGS sequence"/>
</dbReference>
<dbReference type="InterPro" id="IPR027902">
    <property type="entry name" value="DUF4487"/>
</dbReference>
<reference evidence="1 2" key="1">
    <citation type="submission" date="2023-10" db="EMBL/GenBank/DDBJ databases">
        <title>Genomes of two closely related lineages of the louse Polyplax serrata with different host specificities.</title>
        <authorList>
            <person name="Martinu J."/>
            <person name="Tarabai H."/>
            <person name="Stefka J."/>
            <person name="Hypsa V."/>
        </authorList>
    </citation>
    <scope>NUCLEOTIDE SEQUENCE [LARGE SCALE GENOMIC DNA]</scope>
    <source>
        <strain evidence="1">HR10_N</strain>
    </source>
</reference>
<gene>
    <name evidence="1" type="ORF">RUM43_002536</name>
</gene>
<protein>
    <submittedName>
        <fullName evidence="1">Uncharacterized protein</fullName>
    </submittedName>
</protein>
<evidence type="ECO:0000313" key="2">
    <source>
        <dbReference type="Proteomes" id="UP001372834"/>
    </source>
</evidence>
<comment type="caution">
    <text evidence="1">The sequence shown here is derived from an EMBL/GenBank/DDBJ whole genome shotgun (WGS) entry which is preliminary data.</text>
</comment>
<sequence length="847" mass="97964">MEIHGPDKFCELLEEKWKTNIDKLFPLAQKCMACSSNEIEVLRALEITFEFGLKVLSLDTVEDGMLQYAGPAAKKIFLRQIESLENQNDHCTLEDFTSNYSQFLTVCEGILSCFNQFYGQLNEFHQVNISQVESLLLSTTEILYRFFCHCNISEQIYGSHFNSVTKHLTLCYKKSCEVLELLLDLLASRLKCNFEEARQITILCDVLKSLGKFGFVLMNLDVKTMAKVWKTHVCLVEKYFHCIKESFSISEIINCLSKDISTSIKNGLLATEEDQDLVRTIKLACFNLKLVIKFCDIFRGLIGDCEESLSDLLLMLCRCNFVPSVGGICQSDAHKDLLKQLSCGTEPLLSHLMKDESIINRLLVMNGNMYEKLDETANFLILCCSILKKLMYADTATRNLWLNNKSNILDWVFDLISYDKYNICSKMQVTDVLLEEKQKRIVDMYQHVLVIVSSFVITSTSDEFYLVEKTLIQKVLQPEPLTALLAIDVWCVVARFSDADLCFQQIFKLFKILKEFHCDTVRSEKCFLMCLIQRLFPLLTNAQREETIKSFQLESSSWLLKIHKFYKGNLDFNIYLMHNINNSFMCHIEKYLYSEDTCVQGYLESDHSTKLQSTFERLIYQLWKFNPKCMSRCEHNNYFKMASLITLDALPHISSKTLLRITSKMKKLICNSFFDSGLYFTWLLKSLSMVTFPSDNIQRSIIDTIAEIFGTLLSSENMWVKQKALDNFYNFSHFTSHPEIVVLSVKNSPTLKLDVTNYFKRIISEDVSDVSIYISKLCKVNFIHVCNEQESGSKEIVGENLNNVDFEEVYQRWKADSETLRHSMNYLTSLQKKEIGMICTILLDISL</sequence>
<organism evidence="1 2">
    <name type="scientific">Polyplax serrata</name>
    <name type="common">Common mouse louse</name>
    <dbReference type="NCBI Taxonomy" id="468196"/>
    <lineage>
        <taxon>Eukaryota</taxon>
        <taxon>Metazoa</taxon>
        <taxon>Ecdysozoa</taxon>
        <taxon>Arthropoda</taxon>
        <taxon>Hexapoda</taxon>
        <taxon>Insecta</taxon>
        <taxon>Pterygota</taxon>
        <taxon>Neoptera</taxon>
        <taxon>Paraneoptera</taxon>
        <taxon>Psocodea</taxon>
        <taxon>Troctomorpha</taxon>
        <taxon>Phthiraptera</taxon>
        <taxon>Anoplura</taxon>
        <taxon>Polyplacidae</taxon>
        <taxon>Polyplax</taxon>
    </lineage>
</organism>
<dbReference type="PANTHER" id="PTHR16071">
    <property type="entry name" value="CHROMOSOME 1 OPEN READING FRAME 112"/>
    <property type="match status" value="1"/>
</dbReference>
<dbReference type="Pfam" id="PF14868">
    <property type="entry name" value="DUF4487"/>
    <property type="match status" value="1"/>
</dbReference>
<proteinExistence type="predicted"/>
<dbReference type="PANTHER" id="PTHR16071:SF2">
    <property type="entry name" value="FIGNL1-INTERACTING REGULATOR OF RECOMBINATION AND MITOSIS"/>
    <property type="match status" value="1"/>
</dbReference>
<accession>A0AAN8P2D5</accession>
<dbReference type="EMBL" id="JAWJWE010000036">
    <property type="protein sequence ID" value="KAK6628720.1"/>
    <property type="molecule type" value="Genomic_DNA"/>
</dbReference>
<dbReference type="AlphaFoldDB" id="A0AAN8P2D5"/>
<name>A0AAN8P2D5_POLSC</name>